<feature type="region of interest" description="Disordered" evidence="1">
    <location>
        <begin position="265"/>
        <end position="284"/>
    </location>
</feature>
<protein>
    <submittedName>
        <fullName evidence="2">Uncharacterized protein</fullName>
    </submittedName>
</protein>
<feature type="region of interest" description="Disordered" evidence="1">
    <location>
        <begin position="207"/>
        <end position="228"/>
    </location>
</feature>
<dbReference type="RefSeq" id="WP_354642942.1">
    <property type="nucleotide sequence ID" value="NZ_CP159872.1"/>
</dbReference>
<dbReference type="AlphaFoldDB" id="A0AAU8K433"/>
<reference evidence="2" key="1">
    <citation type="submission" date="2024-06" db="EMBL/GenBank/DDBJ databases">
        <title>The genome sequences of Kitasatospora sp. strain HUAS MG31.</title>
        <authorList>
            <person name="Mo P."/>
        </authorList>
    </citation>
    <scope>NUCLEOTIDE SEQUENCE</scope>
    <source>
        <strain evidence="2">HUAS MG31</strain>
    </source>
</reference>
<dbReference type="EMBL" id="CP159872">
    <property type="protein sequence ID" value="XCM82015.1"/>
    <property type="molecule type" value="Genomic_DNA"/>
</dbReference>
<evidence type="ECO:0000256" key="1">
    <source>
        <dbReference type="SAM" id="MobiDB-lite"/>
    </source>
</evidence>
<name>A0AAU8K433_9ACTN</name>
<proteinExistence type="predicted"/>
<accession>A0AAU8K433</accession>
<evidence type="ECO:0000313" key="2">
    <source>
        <dbReference type="EMBL" id="XCM82015.1"/>
    </source>
</evidence>
<sequence length="284" mass="31182">MPSAAECFRFHFEVTGRWSDSPGATRHHDPEAAATDHVLNIIRDIARDHSLPDVVTVEKRVNARLGLPAAISDASVTVSWASARLWATPDDMASALHSLRSIHEHNLKEEQHRRELDLSRSLRDALREDPSLALAHLVLRHPQDLSTESISQLGMLVAEVSAYDPANSWVATARVLQDLIKDMPADTKAHLINQLATLASQFGHKEGANQLRRHTETRKKPTSNPADHRYGVLDIDRSARAACLMASTGSHGHLALLVNEGKASSKTSSTAPWIGVRRSGRRAS</sequence>
<gene>
    <name evidence="2" type="ORF">ABWK59_25505</name>
</gene>
<organism evidence="2">
    <name type="scientific">Kitasatospora camelliae</name>
    <dbReference type="NCBI Taxonomy" id="3156397"/>
    <lineage>
        <taxon>Bacteria</taxon>
        <taxon>Bacillati</taxon>
        <taxon>Actinomycetota</taxon>
        <taxon>Actinomycetes</taxon>
        <taxon>Kitasatosporales</taxon>
        <taxon>Streptomycetaceae</taxon>
        <taxon>Kitasatospora</taxon>
    </lineage>
</organism>
<dbReference type="KEGG" id="kcm:ABWK59_25505"/>
<feature type="compositionally biased region" description="Basic residues" evidence="1">
    <location>
        <begin position="211"/>
        <end position="221"/>
    </location>
</feature>